<proteinExistence type="predicted"/>
<dbReference type="SUPFAM" id="SSF51905">
    <property type="entry name" value="FAD/NAD(P)-binding domain"/>
    <property type="match status" value="1"/>
</dbReference>
<evidence type="ECO:0000256" key="5">
    <source>
        <dbReference type="ARBA" id="ARBA00023033"/>
    </source>
</evidence>
<dbReference type="Pfam" id="PF13450">
    <property type="entry name" value="NAD_binding_8"/>
    <property type="match status" value="1"/>
</dbReference>
<dbReference type="Gene3D" id="3.50.50.60">
    <property type="entry name" value="FAD/NAD(P)-binding domain"/>
    <property type="match status" value="1"/>
</dbReference>
<dbReference type="KEGG" id="salo:EF888_12390"/>
<dbReference type="InterPro" id="IPR036188">
    <property type="entry name" value="FAD/NAD-bd_sf"/>
</dbReference>
<dbReference type="EMBL" id="QGGV01000002">
    <property type="protein sequence ID" value="PWK57710.1"/>
    <property type="molecule type" value="Genomic_DNA"/>
</dbReference>
<dbReference type="AlphaFoldDB" id="A0A316GEB1"/>
<evidence type="ECO:0000313" key="7">
    <source>
        <dbReference type="EMBL" id="PWK57710.1"/>
    </source>
</evidence>
<keyword evidence="5" id="KW-0503">Monooxygenase</keyword>
<dbReference type="RefSeq" id="WP_109758296.1">
    <property type="nucleotide sequence ID" value="NZ_CP034588.1"/>
</dbReference>
<dbReference type="SUPFAM" id="SSF54373">
    <property type="entry name" value="FAD-linked reductases, C-terminal domain"/>
    <property type="match status" value="1"/>
</dbReference>
<dbReference type="GO" id="GO:0071949">
    <property type="term" value="F:FAD binding"/>
    <property type="evidence" value="ECO:0007669"/>
    <property type="project" value="InterPro"/>
</dbReference>
<keyword evidence="4" id="KW-0560">Oxidoreductase</keyword>
<keyword evidence="8" id="KW-1185">Reference proteome</keyword>
<comment type="caution">
    <text evidence="7">The sequence shown here is derived from an EMBL/GenBank/DDBJ whole genome shotgun (WGS) entry which is preliminary data.</text>
</comment>
<dbReference type="PRINTS" id="PR00420">
    <property type="entry name" value="RNGMNOXGNASE"/>
</dbReference>
<gene>
    <name evidence="7" type="ORF">C8D95_102357</name>
</gene>
<dbReference type="OrthoDB" id="4230779at2"/>
<dbReference type="PANTHER" id="PTHR13789">
    <property type="entry name" value="MONOOXYGENASE"/>
    <property type="match status" value="1"/>
</dbReference>
<evidence type="ECO:0000256" key="3">
    <source>
        <dbReference type="ARBA" id="ARBA00022827"/>
    </source>
</evidence>
<dbReference type="InterPro" id="IPR002938">
    <property type="entry name" value="FAD-bd"/>
</dbReference>
<evidence type="ECO:0000259" key="6">
    <source>
        <dbReference type="Pfam" id="PF01494"/>
    </source>
</evidence>
<dbReference type="GO" id="GO:0004497">
    <property type="term" value="F:monooxygenase activity"/>
    <property type="evidence" value="ECO:0007669"/>
    <property type="project" value="UniProtKB-KW"/>
</dbReference>
<protein>
    <submittedName>
        <fullName evidence="7">Salicylate hydroxylase</fullName>
    </submittedName>
</protein>
<dbReference type="InterPro" id="IPR050493">
    <property type="entry name" value="FAD-dep_Monooxygenase_BioMet"/>
</dbReference>
<sequence>MDSLRITIAGAGIGGLAAATALARDGHRVRVAEKAPRIEEVGAGIQISPNGAAVMRALGLGDALAEASIRAEAVRLVDGLTGKPVVTMNLKRDAPDLAWHFIHRAPLIEILKVGAQDAGAVVETGDEILPPPAGKPLEGDDLLVGADGLHSKVRARVDDASKPFFTRQVAWRAVLPETDVPPVVEVHMGPHRHLVTYPLPGGRRNIVAVEEREGWAAEGWSHKDDALKLRAAFARFADPVPSWLEKVGTVHLWGLFRHSVADRWWHGRQVILGDAAHPTLPFLAQGANLALEDAWVLARSLRGQAVETALAAYQNERRPRAAQVVQAASSNARNYHHAFPPARFIGFNALRLLDRLAPARLLGRYDWLYRHDVTD</sequence>
<dbReference type="PANTHER" id="PTHR13789:SF318">
    <property type="entry name" value="GERANYLGERANYL DIPHOSPHATE REDUCTASE"/>
    <property type="match status" value="1"/>
</dbReference>
<evidence type="ECO:0000256" key="1">
    <source>
        <dbReference type="ARBA" id="ARBA00001974"/>
    </source>
</evidence>
<organism evidence="7 8">
    <name type="scientific">Silicimonas algicola</name>
    <dbReference type="NCBI Taxonomy" id="1826607"/>
    <lineage>
        <taxon>Bacteria</taxon>
        <taxon>Pseudomonadati</taxon>
        <taxon>Pseudomonadota</taxon>
        <taxon>Alphaproteobacteria</taxon>
        <taxon>Rhodobacterales</taxon>
        <taxon>Paracoccaceae</taxon>
    </lineage>
</organism>
<keyword evidence="2" id="KW-0285">Flavoprotein</keyword>
<comment type="cofactor">
    <cofactor evidence="1">
        <name>FAD</name>
        <dbReference type="ChEBI" id="CHEBI:57692"/>
    </cofactor>
</comment>
<accession>A0A316GEB1</accession>
<dbReference type="Proteomes" id="UP000245390">
    <property type="component" value="Unassembled WGS sequence"/>
</dbReference>
<dbReference type="Pfam" id="PF01494">
    <property type="entry name" value="FAD_binding_3"/>
    <property type="match status" value="1"/>
</dbReference>
<feature type="domain" description="FAD-binding" evidence="6">
    <location>
        <begin position="142"/>
        <end position="327"/>
    </location>
</feature>
<name>A0A316GEB1_9RHOB</name>
<reference evidence="7 8" key="1">
    <citation type="submission" date="2018-05" db="EMBL/GenBank/DDBJ databases">
        <title>Genomic Encyclopedia of Type Strains, Phase IV (KMG-IV): sequencing the most valuable type-strain genomes for metagenomic binning, comparative biology and taxonomic classification.</title>
        <authorList>
            <person name="Goeker M."/>
        </authorList>
    </citation>
    <scope>NUCLEOTIDE SEQUENCE [LARGE SCALE GENOMIC DNA]</scope>
    <source>
        <strain evidence="7 8">DSM 103371</strain>
    </source>
</reference>
<evidence type="ECO:0000256" key="2">
    <source>
        <dbReference type="ARBA" id="ARBA00022630"/>
    </source>
</evidence>
<evidence type="ECO:0000313" key="8">
    <source>
        <dbReference type="Proteomes" id="UP000245390"/>
    </source>
</evidence>
<keyword evidence="3" id="KW-0274">FAD</keyword>
<evidence type="ECO:0000256" key="4">
    <source>
        <dbReference type="ARBA" id="ARBA00023002"/>
    </source>
</evidence>